<keyword evidence="1" id="KW-0472">Membrane</keyword>
<keyword evidence="1" id="KW-0812">Transmembrane</keyword>
<dbReference type="Proteomes" id="UP001299876">
    <property type="component" value="Unassembled WGS sequence"/>
</dbReference>
<comment type="caution">
    <text evidence="2">The sequence shown here is derived from an EMBL/GenBank/DDBJ whole genome shotgun (WGS) entry which is preliminary data.</text>
</comment>
<evidence type="ECO:0000313" key="2">
    <source>
        <dbReference type="EMBL" id="MCK1789665.1"/>
    </source>
</evidence>
<evidence type="ECO:0000313" key="3">
    <source>
        <dbReference type="Proteomes" id="UP001299876"/>
    </source>
</evidence>
<protein>
    <submittedName>
        <fullName evidence="2">Uncharacterized protein</fullName>
    </submittedName>
</protein>
<evidence type="ECO:0000256" key="1">
    <source>
        <dbReference type="SAM" id="Phobius"/>
    </source>
</evidence>
<keyword evidence="3" id="KW-1185">Reference proteome</keyword>
<dbReference type="RefSeq" id="WP_247289019.1">
    <property type="nucleotide sequence ID" value="NZ_JAKNRW010000003.1"/>
</dbReference>
<gene>
    <name evidence="2" type="ORF">L9059_05590</name>
</gene>
<sequence length="259" mass="29472">MNSAKSYQPVWMGALTGLAVLILWYFSSLAIDKKIVPTAGAILPFVTAGFGAFCGSYFAFMLRRYEEKQAKLDERKAALDACIFTLFRQHKAMTIVKSHYDEYSDEFARALFMPAGSLGDQKDNKIKFEDLNFLSELGEIKHLMELTDLQYGFETAVVSVELRAKFHTETLGPVAQEKLQDEGQYTVEQMREILGNHIFHGAFAYTSNAYEFVQKNIIDNQLIHQKTWEIAKRTFPSHKFLRPTINPSIQPPGTDPQQP</sequence>
<proteinExistence type="predicted"/>
<reference evidence="2 3" key="1">
    <citation type="submission" date="2022-02" db="EMBL/GenBank/DDBJ databases">
        <title>Comparative genomics of the first Antarctic Pseudomonas spp. capable of biotransforming 2,4,6-Trinitrotoluene.</title>
        <authorList>
            <person name="Cabrera M.A."/>
            <person name="Marquez S.L."/>
            <person name="Perez-Donoso J.M."/>
        </authorList>
    </citation>
    <scope>NUCLEOTIDE SEQUENCE [LARGE SCALE GENOMIC DNA]</scope>
    <source>
        <strain evidence="2 3">TNT19</strain>
    </source>
</reference>
<feature type="transmembrane region" description="Helical" evidence="1">
    <location>
        <begin position="40"/>
        <end position="62"/>
    </location>
</feature>
<name>A0ABT0EV95_9PSED</name>
<accession>A0ABT0EV95</accession>
<organism evidence="2 3">
    <name type="scientific">Pseudomonas violetae</name>
    <dbReference type="NCBI Taxonomy" id="2915813"/>
    <lineage>
        <taxon>Bacteria</taxon>
        <taxon>Pseudomonadati</taxon>
        <taxon>Pseudomonadota</taxon>
        <taxon>Gammaproteobacteria</taxon>
        <taxon>Pseudomonadales</taxon>
        <taxon>Pseudomonadaceae</taxon>
        <taxon>Pseudomonas</taxon>
    </lineage>
</organism>
<keyword evidence="1" id="KW-1133">Transmembrane helix</keyword>
<dbReference type="EMBL" id="JAKNRW010000003">
    <property type="protein sequence ID" value="MCK1789665.1"/>
    <property type="molecule type" value="Genomic_DNA"/>
</dbReference>